<reference evidence="1" key="2">
    <citation type="journal article" date="2015" name="Fish Shellfish Immunol.">
        <title>Early steps in the European eel (Anguilla anguilla)-Vibrio vulnificus interaction in the gills: Role of the RtxA13 toxin.</title>
        <authorList>
            <person name="Callol A."/>
            <person name="Pajuelo D."/>
            <person name="Ebbesson L."/>
            <person name="Teles M."/>
            <person name="MacKenzie S."/>
            <person name="Amaro C."/>
        </authorList>
    </citation>
    <scope>NUCLEOTIDE SEQUENCE</scope>
</reference>
<evidence type="ECO:0000313" key="1">
    <source>
        <dbReference type="EMBL" id="JAH20101.1"/>
    </source>
</evidence>
<name>A0A0E9QT03_ANGAN</name>
<dbReference type="AlphaFoldDB" id="A0A0E9QT03"/>
<proteinExistence type="predicted"/>
<dbReference type="EMBL" id="GBXM01088476">
    <property type="protein sequence ID" value="JAH20101.1"/>
    <property type="molecule type" value="Transcribed_RNA"/>
</dbReference>
<reference evidence="1" key="1">
    <citation type="submission" date="2014-11" db="EMBL/GenBank/DDBJ databases">
        <authorList>
            <person name="Amaro Gonzalez C."/>
        </authorList>
    </citation>
    <scope>NUCLEOTIDE SEQUENCE</scope>
</reference>
<protein>
    <submittedName>
        <fullName evidence="1">Uncharacterized protein</fullName>
    </submittedName>
</protein>
<sequence length="29" mass="3317">MAPIKQNNYYTSLLFSPMKKTWPGRTGEG</sequence>
<accession>A0A0E9QT03</accession>
<organism evidence="1">
    <name type="scientific">Anguilla anguilla</name>
    <name type="common">European freshwater eel</name>
    <name type="synonym">Muraena anguilla</name>
    <dbReference type="NCBI Taxonomy" id="7936"/>
    <lineage>
        <taxon>Eukaryota</taxon>
        <taxon>Metazoa</taxon>
        <taxon>Chordata</taxon>
        <taxon>Craniata</taxon>
        <taxon>Vertebrata</taxon>
        <taxon>Euteleostomi</taxon>
        <taxon>Actinopterygii</taxon>
        <taxon>Neopterygii</taxon>
        <taxon>Teleostei</taxon>
        <taxon>Anguilliformes</taxon>
        <taxon>Anguillidae</taxon>
        <taxon>Anguilla</taxon>
    </lineage>
</organism>